<proteinExistence type="predicted"/>
<reference evidence="2 3" key="1">
    <citation type="submission" date="2017-01" db="EMBL/GenBank/DDBJ databases">
        <title>The cable genome- insights into the physiology and evolution of filamentous bacteria capable of sulfide oxidation via long distance electron transfer.</title>
        <authorList>
            <person name="Schreiber L."/>
            <person name="Bjerg J.T."/>
            <person name="Boggild A."/>
            <person name="Van De Vossenberg J."/>
            <person name="Meysman F."/>
            <person name="Nielsen L.P."/>
            <person name="Schramm A."/>
            <person name="Kjeldsen K.U."/>
        </authorList>
    </citation>
    <scope>NUCLEOTIDE SEQUENCE [LARGE SCALE GENOMIC DNA]</scope>
    <source>
        <strain evidence="2">A2</strain>
    </source>
</reference>
<protein>
    <submittedName>
        <fullName evidence="2">Putative restriction endonuclease</fullName>
    </submittedName>
</protein>
<keyword evidence="2" id="KW-0540">Nuclease</keyword>
<dbReference type="CDD" id="cd06260">
    <property type="entry name" value="DUF820-like"/>
    <property type="match status" value="1"/>
</dbReference>
<name>A0A3S3RC61_9BACT</name>
<evidence type="ECO:0000313" key="3">
    <source>
        <dbReference type="Proteomes" id="UP000286862"/>
    </source>
</evidence>
<evidence type="ECO:0000259" key="1">
    <source>
        <dbReference type="Pfam" id="PF05685"/>
    </source>
</evidence>
<accession>A0A3S3RC61</accession>
<gene>
    <name evidence="2" type="ORF">VT99_10133</name>
</gene>
<comment type="caution">
    <text evidence="2">The sequence shown here is derived from an EMBL/GenBank/DDBJ whole genome shotgun (WGS) entry which is preliminary data.</text>
</comment>
<dbReference type="InterPro" id="IPR008538">
    <property type="entry name" value="Uma2"/>
</dbReference>
<evidence type="ECO:0000313" key="2">
    <source>
        <dbReference type="EMBL" id="RWX49247.1"/>
    </source>
</evidence>
<organism evidence="2 3">
    <name type="scientific">Candidatus Electrothrix marina</name>
    <dbReference type="NCBI Taxonomy" id="1859130"/>
    <lineage>
        <taxon>Bacteria</taxon>
        <taxon>Pseudomonadati</taxon>
        <taxon>Thermodesulfobacteriota</taxon>
        <taxon>Desulfobulbia</taxon>
        <taxon>Desulfobulbales</taxon>
        <taxon>Desulfobulbaceae</taxon>
        <taxon>Candidatus Electrothrix</taxon>
    </lineage>
</organism>
<keyword evidence="2" id="KW-0378">Hydrolase</keyword>
<dbReference type="SUPFAM" id="SSF52980">
    <property type="entry name" value="Restriction endonuclease-like"/>
    <property type="match status" value="1"/>
</dbReference>
<dbReference type="PANTHER" id="PTHR34107">
    <property type="entry name" value="SLL0198 PROTEIN-RELATED"/>
    <property type="match status" value="1"/>
</dbReference>
<dbReference type="PANTHER" id="PTHR34107:SF4">
    <property type="entry name" value="SLL1222 PROTEIN"/>
    <property type="match status" value="1"/>
</dbReference>
<dbReference type="GO" id="GO:0004519">
    <property type="term" value="F:endonuclease activity"/>
    <property type="evidence" value="ECO:0007669"/>
    <property type="project" value="UniProtKB-KW"/>
</dbReference>
<dbReference type="Pfam" id="PF05685">
    <property type="entry name" value="Uma2"/>
    <property type="match status" value="1"/>
</dbReference>
<feature type="domain" description="Putative restriction endonuclease" evidence="1">
    <location>
        <begin position="18"/>
        <end position="133"/>
    </location>
</feature>
<dbReference type="InterPro" id="IPR012296">
    <property type="entry name" value="Nuclease_put_TT1808"/>
</dbReference>
<keyword evidence="2" id="KW-0255">Endonuclease</keyword>
<dbReference type="Proteomes" id="UP000286862">
    <property type="component" value="Unassembled WGS sequence"/>
</dbReference>
<dbReference type="InterPro" id="IPR011335">
    <property type="entry name" value="Restrct_endonuc-II-like"/>
</dbReference>
<dbReference type="Gene3D" id="3.90.1570.10">
    <property type="entry name" value="tt1808, chain A"/>
    <property type="match status" value="1"/>
</dbReference>
<dbReference type="AlphaFoldDB" id="A0A3S3RC61"/>
<dbReference type="EMBL" id="MTKQ01000013">
    <property type="protein sequence ID" value="RWX49247.1"/>
    <property type="molecule type" value="Genomic_DNA"/>
</dbReference>
<sequence length="153" mass="17025">MDWAAVINNPFLKDLPFKIELNKWGQILMSPASNNHGRHQFNVGDRIKTGKKGRGQVIMECSIQTDQGVKVADAAWVSDAFMQEHGFTTPYAVAPEICVEIISPSNSKGEIEEKIKLYLTKGAHEVWIVNDDGKMRYYTAQGEIAESSEVPTA</sequence>